<sequence length="481" mass="51880">MHDADPIHALGLDCPEGGDFWICTTKPTLFIGCCTTNPCETDYGVCPDEDLKPATFDPHAFDLIPEQACISDNFQVHWYTCSGTKPPFLGCCAVDPCHKGGGCPAQSLRAARLSRVVEDADRFLDGDATSTATETLATMTFESFTATATADSRRPSPNADTGSGLSPGAIAGLVLGVMAFCAVAAVYLRRTFRKLYRGGRDRQEARSGETEENDVEIQATTQGTADVSAAGVGGSSRLGALTQPANTQQQPRRPHLNDSTPPVTRQQSRRPHLNDSAPPVTQQQPRRPLSSVSAPPVTTQQQSRGPNTRVSAPPPTATRPPAQQESQQQRNSYLDASTPPAATSQSLPRQEGIWQPPQGPQPTASTRLTHSHEREESREETSEMVATLEIRTNTGNPQPLLKPKTSWNSFQHTPPVSPEPESGEASGSKRNGLRVLELSHGPLSPIDEELMAPFESSERGREEGTAAFVAWKQEVARWATD</sequence>
<feature type="compositionally biased region" description="Basic and acidic residues" evidence="1">
    <location>
        <begin position="370"/>
        <end position="381"/>
    </location>
</feature>
<dbReference type="STRING" id="78410.A0A0P7B5P9"/>
<gene>
    <name evidence="3" type="ORF">AK830_g11111</name>
</gene>
<organism evidence="3 4">
    <name type="scientific">Neonectria ditissima</name>
    <dbReference type="NCBI Taxonomy" id="78410"/>
    <lineage>
        <taxon>Eukaryota</taxon>
        <taxon>Fungi</taxon>
        <taxon>Dikarya</taxon>
        <taxon>Ascomycota</taxon>
        <taxon>Pezizomycotina</taxon>
        <taxon>Sordariomycetes</taxon>
        <taxon>Hypocreomycetidae</taxon>
        <taxon>Hypocreales</taxon>
        <taxon>Nectriaceae</taxon>
        <taxon>Neonectria</taxon>
    </lineage>
</organism>
<keyword evidence="2" id="KW-0812">Transmembrane</keyword>
<feature type="compositionally biased region" description="Basic and acidic residues" evidence="1">
    <location>
        <begin position="198"/>
        <end position="209"/>
    </location>
</feature>
<protein>
    <submittedName>
        <fullName evidence="3">Uncharacterized protein</fullName>
    </submittedName>
</protein>
<proteinExistence type="predicted"/>
<feature type="compositionally biased region" description="Polar residues" evidence="1">
    <location>
        <begin position="279"/>
        <end position="310"/>
    </location>
</feature>
<reference evidence="3 4" key="1">
    <citation type="submission" date="2015-09" db="EMBL/GenBank/DDBJ databases">
        <title>Draft genome of a European isolate of the apple canker pathogen Neonectria ditissima.</title>
        <authorList>
            <person name="Gomez-Cortecero A."/>
            <person name="Harrison R.J."/>
            <person name="Armitage A.D."/>
        </authorList>
    </citation>
    <scope>NUCLEOTIDE SEQUENCE [LARGE SCALE GENOMIC DNA]</scope>
    <source>
        <strain evidence="3 4">R09/05</strain>
    </source>
</reference>
<feature type="compositionally biased region" description="Polar residues" evidence="1">
    <location>
        <begin position="243"/>
        <end position="266"/>
    </location>
</feature>
<comment type="caution">
    <text evidence="3">The sequence shown here is derived from an EMBL/GenBank/DDBJ whole genome shotgun (WGS) entry which is preliminary data.</text>
</comment>
<keyword evidence="2" id="KW-0472">Membrane</keyword>
<dbReference type="Proteomes" id="UP000050424">
    <property type="component" value="Unassembled WGS sequence"/>
</dbReference>
<dbReference type="OrthoDB" id="3692311at2759"/>
<feature type="compositionally biased region" description="Polar residues" evidence="1">
    <location>
        <begin position="323"/>
        <end position="348"/>
    </location>
</feature>
<feature type="transmembrane region" description="Helical" evidence="2">
    <location>
        <begin position="165"/>
        <end position="188"/>
    </location>
</feature>
<name>A0A0P7B5P9_9HYPO</name>
<feature type="compositionally biased region" description="Low complexity" evidence="1">
    <location>
        <begin position="419"/>
        <end position="428"/>
    </location>
</feature>
<evidence type="ECO:0000313" key="3">
    <source>
        <dbReference type="EMBL" id="KPM35449.1"/>
    </source>
</evidence>
<keyword evidence="4" id="KW-1185">Reference proteome</keyword>
<keyword evidence="2" id="KW-1133">Transmembrane helix</keyword>
<dbReference type="EMBL" id="LKCW01000252">
    <property type="protein sequence ID" value="KPM35449.1"/>
    <property type="molecule type" value="Genomic_DNA"/>
</dbReference>
<feature type="region of interest" description="Disordered" evidence="1">
    <location>
        <begin position="198"/>
        <end position="461"/>
    </location>
</feature>
<dbReference type="AlphaFoldDB" id="A0A0P7B5P9"/>
<accession>A0A0P7B5P9</accession>
<evidence type="ECO:0000313" key="4">
    <source>
        <dbReference type="Proteomes" id="UP000050424"/>
    </source>
</evidence>
<evidence type="ECO:0000256" key="1">
    <source>
        <dbReference type="SAM" id="MobiDB-lite"/>
    </source>
</evidence>
<evidence type="ECO:0000256" key="2">
    <source>
        <dbReference type="SAM" id="Phobius"/>
    </source>
</evidence>